<dbReference type="InterPro" id="IPR036534">
    <property type="entry name" value="GAR_dom_sf"/>
</dbReference>
<dbReference type="eggNOG" id="ENOG502S51C">
    <property type="taxonomic scope" value="Eukaryota"/>
</dbReference>
<dbReference type="Gene3D" id="3.30.920.20">
    <property type="entry name" value="Gas2-like domain"/>
    <property type="match status" value="1"/>
</dbReference>
<dbReference type="OrthoDB" id="5409589at2759"/>
<dbReference type="GO" id="GO:0008017">
    <property type="term" value="F:microtubule binding"/>
    <property type="evidence" value="ECO:0007669"/>
    <property type="project" value="InterPro"/>
</dbReference>
<feature type="compositionally biased region" description="Polar residues" evidence="4">
    <location>
        <begin position="439"/>
        <end position="448"/>
    </location>
</feature>
<feature type="region of interest" description="Disordered" evidence="4">
    <location>
        <begin position="362"/>
        <end position="448"/>
    </location>
</feature>
<evidence type="ECO:0000256" key="1">
    <source>
        <dbReference type="ARBA" id="ARBA00004245"/>
    </source>
</evidence>
<keyword evidence="2" id="KW-0963">Cytoplasm</keyword>
<dbReference type="GO" id="GO:0005856">
    <property type="term" value="C:cytoskeleton"/>
    <property type="evidence" value="ECO:0007669"/>
    <property type="project" value="UniProtKB-SubCell"/>
</dbReference>
<organism evidence="6 7">
    <name type="scientific">Metarhizium robertsii</name>
    <dbReference type="NCBI Taxonomy" id="568076"/>
    <lineage>
        <taxon>Eukaryota</taxon>
        <taxon>Fungi</taxon>
        <taxon>Dikarya</taxon>
        <taxon>Ascomycota</taxon>
        <taxon>Pezizomycotina</taxon>
        <taxon>Sordariomycetes</taxon>
        <taxon>Hypocreomycetidae</taxon>
        <taxon>Hypocreales</taxon>
        <taxon>Clavicipitaceae</taxon>
        <taxon>Metarhizium</taxon>
    </lineage>
</organism>
<dbReference type="HOGENOM" id="CLU_004583_0_0_1"/>
<comment type="caution">
    <text evidence="6">The sequence shown here is derived from an EMBL/GenBank/DDBJ whole genome shotgun (WGS) entry which is preliminary data.</text>
</comment>
<feature type="region of interest" description="Disordered" evidence="4">
    <location>
        <begin position="537"/>
        <end position="576"/>
    </location>
</feature>
<feature type="domain" description="GAR" evidence="5">
    <location>
        <begin position="670"/>
        <end position="748"/>
    </location>
</feature>
<reference evidence="6 7" key="1">
    <citation type="submission" date="2014-02" db="EMBL/GenBank/DDBJ databases">
        <title>The genome sequence of the entomopathogenic fungus Metarhizium robertsii ARSEF 2575.</title>
        <authorList>
            <person name="Giuliano Garisto Donzelli B."/>
            <person name="Roe B.A."/>
            <person name="Macmil S.L."/>
            <person name="Krasnoff S.B."/>
            <person name="Gibson D.M."/>
        </authorList>
    </citation>
    <scope>NUCLEOTIDE SEQUENCE [LARGE SCALE GENOMIC DNA]</scope>
    <source>
        <strain evidence="6 7">ARSEF 2575</strain>
    </source>
</reference>
<feature type="compositionally biased region" description="Basic and acidic residues" evidence="4">
    <location>
        <begin position="753"/>
        <end position="765"/>
    </location>
</feature>
<comment type="subcellular location">
    <subcellularLocation>
        <location evidence="1">Cytoplasm</location>
        <location evidence="1">Cytoskeleton</location>
    </subcellularLocation>
</comment>
<dbReference type="PROSITE" id="PS51460">
    <property type="entry name" value="GAR"/>
    <property type="match status" value="1"/>
</dbReference>
<dbReference type="EMBL" id="JELW01000048">
    <property type="protein sequence ID" value="EXU96567.1"/>
    <property type="molecule type" value="Genomic_DNA"/>
</dbReference>
<accession>A0A0A1UPD3</accession>
<protein>
    <submittedName>
        <fullName evidence="6">Growth-Arrest-Specific Protein 2 domain protein</fullName>
    </submittedName>
</protein>
<sequence>MTDPPFLLKPKRLSLVAQSPARSRAGDDIFSHLSPTTAVEALTSGNGALRGCLDGASATERDFAMRAAIASQRIWEWIDELSGWEWPLESASTGFLTPNNTLPRLSFQANVPKIDGSEYVGSLHAREVALYERRIEEIHRDMDGLALEEIKSQVLTNHILPLSRPNTPLSISSKGIPLTSTYTKMEDLSAVVTTIVVQTLPKISRLNQLLRIWSSRLAVLQRVPSLLDALEDAEAGVKAGWTAISKPLRRSIQVDGRGAVVEKPKLNRSDFEVMNKVLIKKVATPGRALDYMLDTLEGMDDTIPDSWLDRMETVERSYSEWVAACERKICETEWSRSAERQKSPKSPLAQAAKEIIDCTLSESSDLPTDDSGVAIMPPISPQPSSTSVIPISSGVEDGVVPQTSASGGLSSHVAREPQYIEDDGPRTPSDEGSFDSELTAESSAEANQSIFVGNNDSLIENDMSHITRTMSPVDEEEEGGSEADLPRLHKSITHHSRSLESFVMMHGDGDTSRFDLTSDLPEVSASPPVPRDRIREAQFVDDSPPSSPPLPLDDTRDSSPPNGLLDSPIITSVPEDDSSMYGKTLVEGSFVFDFDDSMSVSEAAGPTYRRDSTGDKQLRQQISDIIESIPAKIKLSAETPAVNLNPPDLQLPRIKKKSSKEIFKRSTSGLSSRTTTPSFTLSPARSTRPRPTRGQQEIKVYHLSRSNGEPPIKLFIRCVGEHGERVMVRVGGGWADLSEYLKEYASHHGSRSAGKEKAARIEVQDVPRGSTPSAMGMESSPPDRPASAAAVLSEHSPVTPLNIRKTRRSIGAANSELPRLRPKTPAIATQPADTPSSSESTRSRPGSRLSWLEDDSSFLGLAGPTGKKVEMSEENKAWVESVKEKVRQVSVERRIPPPEERNRFGDLGRVGGTKRLFRKAAENGVQGKR</sequence>
<evidence type="ECO:0000256" key="2">
    <source>
        <dbReference type="ARBA" id="ARBA00022490"/>
    </source>
</evidence>
<dbReference type="InterPro" id="IPR003108">
    <property type="entry name" value="GAR_dom"/>
</dbReference>
<keyword evidence="3" id="KW-0206">Cytoskeleton</keyword>
<dbReference type="Proteomes" id="UP000030151">
    <property type="component" value="Unassembled WGS sequence"/>
</dbReference>
<dbReference type="Pfam" id="PF02187">
    <property type="entry name" value="GAS2"/>
    <property type="match status" value="1"/>
</dbReference>
<evidence type="ECO:0000313" key="7">
    <source>
        <dbReference type="Proteomes" id="UP000030151"/>
    </source>
</evidence>
<feature type="region of interest" description="Disordered" evidence="4">
    <location>
        <begin position="662"/>
        <end position="696"/>
    </location>
</feature>
<dbReference type="SUPFAM" id="SSF143575">
    <property type="entry name" value="GAS2 domain-like"/>
    <property type="match status" value="1"/>
</dbReference>
<evidence type="ECO:0000256" key="3">
    <source>
        <dbReference type="ARBA" id="ARBA00023212"/>
    </source>
</evidence>
<evidence type="ECO:0000259" key="5">
    <source>
        <dbReference type="PROSITE" id="PS51460"/>
    </source>
</evidence>
<feature type="compositionally biased region" description="Low complexity" evidence="4">
    <location>
        <begin position="666"/>
        <end position="686"/>
    </location>
</feature>
<feature type="compositionally biased region" description="Low complexity" evidence="4">
    <location>
        <begin position="834"/>
        <end position="848"/>
    </location>
</feature>
<feature type="region of interest" description="Disordered" evidence="4">
    <location>
        <begin position="749"/>
        <end position="872"/>
    </location>
</feature>
<proteinExistence type="predicted"/>
<name>A0A0A1UPD3_9HYPO</name>
<evidence type="ECO:0000256" key="4">
    <source>
        <dbReference type="SAM" id="MobiDB-lite"/>
    </source>
</evidence>
<dbReference type="AlphaFoldDB" id="A0A0A1UPD3"/>
<evidence type="ECO:0000313" key="6">
    <source>
        <dbReference type="EMBL" id="EXU96567.1"/>
    </source>
</evidence>
<gene>
    <name evidence="6" type="ORF">X797_010379</name>
</gene>